<organism evidence="5 6">
    <name type="scientific">Devosia soli</name>
    <dbReference type="NCBI Taxonomy" id="361041"/>
    <lineage>
        <taxon>Bacteria</taxon>
        <taxon>Pseudomonadati</taxon>
        <taxon>Pseudomonadota</taxon>
        <taxon>Alphaproteobacteria</taxon>
        <taxon>Hyphomicrobiales</taxon>
        <taxon>Devosiaceae</taxon>
        <taxon>Devosia</taxon>
    </lineage>
</organism>
<proteinExistence type="inferred from homology"/>
<feature type="transmembrane region" description="Helical" evidence="3">
    <location>
        <begin position="6"/>
        <end position="26"/>
    </location>
</feature>
<keyword evidence="6" id="KW-1185">Reference proteome</keyword>
<feature type="domain" description="Bacterial sugar transferase" evidence="4">
    <location>
        <begin position="1"/>
        <end position="184"/>
    </location>
</feature>
<comment type="similarity">
    <text evidence="1">Belongs to the bacterial sugar transferase family.</text>
</comment>
<dbReference type="EMBL" id="LAJG01000048">
    <property type="protein sequence ID" value="KKB76089.1"/>
    <property type="molecule type" value="Genomic_DNA"/>
</dbReference>
<evidence type="ECO:0000313" key="5">
    <source>
        <dbReference type="EMBL" id="KKB76089.1"/>
    </source>
</evidence>
<name>A0A0F5L1L0_9HYPH</name>
<keyword evidence="3" id="KW-0812">Transmembrane</keyword>
<dbReference type="InterPro" id="IPR003362">
    <property type="entry name" value="Bact_transf"/>
</dbReference>
<protein>
    <submittedName>
        <fullName evidence="5">Exopolysaccharide biosynthesis protein</fullName>
    </submittedName>
</protein>
<dbReference type="PANTHER" id="PTHR30576:SF0">
    <property type="entry name" value="UNDECAPRENYL-PHOSPHATE N-ACETYLGALACTOSAMINYL 1-PHOSPHATE TRANSFERASE-RELATED"/>
    <property type="match status" value="1"/>
</dbReference>
<dbReference type="STRING" id="361041.VW35_19505"/>
<evidence type="ECO:0000256" key="1">
    <source>
        <dbReference type="ARBA" id="ARBA00006464"/>
    </source>
</evidence>
<accession>A0A0F5L1L0</accession>
<dbReference type="PANTHER" id="PTHR30576">
    <property type="entry name" value="COLANIC BIOSYNTHESIS UDP-GLUCOSE LIPID CARRIER TRANSFERASE"/>
    <property type="match status" value="1"/>
</dbReference>
<dbReference type="Pfam" id="PF02397">
    <property type="entry name" value="Bac_transf"/>
    <property type="match status" value="1"/>
</dbReference>
<evidence type="ECO:0000259" key="4">
    <source>
        <dbReference type="Pfam" id="PF02397"/>
    </source>
</evidence>
<reference evidence="5 6" key="1">
    <citation type="submission" date="2015-03" db="EMBL/GenBank/DDBJ databases">
        <authorList>
            <person name="Hassan Y.I."/>
            <person name="Lepp D."/>
            <person name="Zhou T."/>
        </authorList>
    </citation>
    <scope>NUCLEOTIDE SEQUENCE [LARGE SCALE GENOMIC DNA]</scope>
    <source>
        <strain evidence="5 6">GH2-10</strain>
    </source>
</reference>
<keyword evidence="2" id="KW-0270">Exopolysaccharide synthesis</keyword>
<evidence type="ECO:0000313" key="6">
    <source>
        <dbReference type="Proteomes" id="UP000033514"/>
    </source>
</evidence>
<gene>
    <name evidence="5" type="ORF">VW35_19505</name>
</gene>
<dbReference type="PATRIC" id="fig|361041.3.peg.3317"/>
<dbReference type="AlphaFoldDB" id="A0A0F5L1L0"/>
<dbReference type="GO" id="GO:0000271">
    <property type="term" value="P:polysaccharide biosynthetic process"/>
    <property type="evidence" value="ECO:0007669"/>
    <property type="project" value="UniProtKB-KW"/>
</dbReference>
<keyword evidence="3" id="KW-0472">Membrane</keyword>
<evidence type="ECO:0000256" key="2">
    <source>
        <dbReference type="ARBA" id="ARBA00023169"/>
    </source>
</evidence>
<keyword evidence="3" id="KW-1133">Transmembrane helix</keyword>
<dbReference type="Proteomes" id="UP000033514">
    <property type="component" value="Unassembled WGS sequence"/>
</dbReference>
<sequence>MDVAGAAAGLLFLAPLLLIIAAWIKLTDKGPVFFRQSRVGLDGQSFEILKFRSMYVHLGDTTGVAQTVANDLRVTPIGAFIRKTSIDELPQLINVLRGDMSLVGPRPHVAGMQAAGMHYEDLVPHYGFRHRMRPGLTGWAQCQGLRGPTTDRTRALRRVGHDFAYVQNFSLWLDIKIIAKTIASELVSSNAH</sequence>
<dbReference type="GO" id="GO:0016780">
    <property type="term" value="F:phosphotransferase activity, for other substituted phosphate groups"/>
    <property type="evidence" value="ECO:0007669"/>
    <property type="project" value="TreeGrafter"/>
</dbReference>
<evidence type="ECO:0000256" key="3">
    <source>
        <dbReference type="SAM" id="Phobius"/>
    </source>
</evidence>
<comment type="caution">
    <text evidence="5">The sequence shown here is derived from an EMBL/GenBank/DDBJ whole genome shotgun (WGS) entry which is preliminary data.</text>
</comment>